<dbReference type="PANTHER" id="PTHR45677:SF8">
    <property type="entry name" value="CYSTEINE SULFINIC ACID DECARBOXYLASE"/>
    <property type="match status" value="1"/>
</dbReference>
<feature type="modified residue" description="N6-(pyridoxal phosphate)lysine" evidence="6">
    <location>
        <position position="216"/>
    </location>
</feature>
<evidence type="ECO:0000256" key="6">
    <source>
        <dbReference type="PIRSR" id="PIRSR602129-50"/>
    </source>
</evidence>
<dbReference type="GO" id="GO:0019752">
    <property type="term" value="P:carboxylic acid metabolic process"/>
    <property type="evidence" value="ECO:0007669"/>
    <property type="project" value="InterPro"/>
</dbReference>
<accession>A0A3S0ZFL4</accession>
<evidence type="ECO:0000256" key="4">
    <source>
        <dbReference type="ARBA" id="ARBA00022898"/>
    </source>
</evidence>
<name>A0A3S0ZFL4_ELYCH</name>
<evidence type="ECO:0000256" key="3">
    <source>
        <dbReference type="ARBA" id="ARBA00022793"/>
    </source>
</evidence>
<dbReference type="GO" id="GO:0030170">
    <property type="term" value="F:pyridoxal phosphate binding"/>
    <property type="evidence" value="ECO:0007669"/>
    <property type="project" value="InterPro"/>
</dbReference>
<dbReference type="PANTHER" id="PTHR45677">
    <property type="entry name" value="GLUTAMATE DECARBOXYLASE-RELATED"/>
    <property type="match status" value="1"/>
</dbReference>
<keyword evidence="4 6" id="KW-0663">Pyridoxal phosphate</keyword>
<dbReference type="InterPro" id="IPR015424">
    <property type="entry name" value="PyrdxlP-dep_Trfase"/>
</dbReference>
<feature type="non-terminal residue" evidence="8">
    <location>
        <position position="262"/>
    </location>
</feature>
<proteinExistence type="inferred from homology"/>
<evidence type="ECO:0000256" key="5">
    <source>
        <dbReference type="ARBA" id="ARBA00023239"/>
    </source>
</evidence>
<comment type="similarity">
    <text evidence="2 7">Belongs to the group II decarboxylase family.</text>
</comment>
<evidence type="ECO:0000313" key="8">
    <source>
        <dbReference type="EMBL" id="RUS77727.1"/>
    </source>
</evidence>
<dbReference type="Pfam" id="PF00282">
    <property type="entry name" value="Pyridoxal_deC"/>
    <property type="match status" value="1"/>
</dbReference>
<reference evidence="8 9" key="1">
    <citation type="submission" date="2019-01" db="EMBL/GenBank/DDBJ databases">
        <title>A draft genome assembly of the solar-powered sea slug Elysia chlorotica.</title>
        <authorList>
            <person name="Cai H."/>
            <person name="Li Q."/>
            <person name="Fang X."/>
            <person name="Li J."/>
            <person name="Curtis N.E."/>
            <person name="Altenburger A."/>
            <person name="Shibata T."/>
            <person name="Feng M."/>
            <person name="Maeda T."/>
            <person name="Schwartz J.A."/>
            <person name="Shigenobu S."/>
            <person name="Lundholm N."/>
            <person name="Nishiyama T."/>
            <person name="Yang H."/>
            <person name="Hasebe M."/>
            <person name="Li S."/>
            <person name="Pierce S.K."/>
            <person name="Wang J."/>
        </authorList>
    </citation>
    <scope>NUCLEOTIDE SEQUENCE [LARGE SCALE GENOMIC DNA]</scope>
    <source>
        <strain evidence="8">EC2010</strain>
        <tissue evidence="8">Whole organism of an adult</tissue>
    </source>
</reference>
<dbReference type="OrthoDB" id="392571at2759"/>
<dbReference type="EMBL" id="RQTK01000557">
    <property type="protein sequence ID" value="RUS77727.1"/>
    <property type="molecule type" value="Genomic_DNA"/>
</dbReference>
<keyword evidence="9" id="KW-1185">Reference proteome</keyword>
<keyword evidence="5 7" id="KW-0456">Lyase</keyword>
<evidence type="ECO:0000313" key="9">
    <source>
        <dbReference type="Proteomes" id="UP000271974"/>
    </source>
</evidence>
<dbReference type="AlphaFoldDB" id="A0A3S0ZFL4"/>
<evidence type="ECO:0000256" key="7">
    <source>
        <dbReference type="RuleBase" id="RU000382"/>
    </source>
</evidence>
<organism evidence="8 9">
    <name type="scientific">Elysia chlorotica</name>
    <name type="common">Eastern emerald elysia</name>
    <name type="synonym">Sea slug</name>
    <dbReference type="NCBI Taxonomy" id="188477"/>
    <lineage>
        <taxon>Eukaryota</taxon>
        <taxon>Metazoa</taxon>
        <taxon>Spiralia</taxon>
        <taxon>Lophotrochozoa</taxon>
        <taxon>Mollusca</taxon>
        <taxon>Gastropoda</taxon>
        <taxon>Heterobranchia</taxon>
        <taxon>Euthyneura</taxon>
        <taxon>Panpulmonata</taxon>
        <taxon>Sacoglossa</taxon>
        <taxon>Placobranchoidea</taxon>
        <taxon>Plakobranchidae</taxon>
        <taxon>Elysia</taxon>
    </lineage>
</organism>
<protein>
    <submittedName>
        <fullName evidence="8">Uncharacterized protein</fullName>
    </submittedName>
</protein>
<sequence>MNQLYGDIDPYSQIGGWVTTALNTNLHTYEVSPAFVILERYIYQKLFNLVGFEHGEGLFCPGGTASNILALHLARFNKFPDVRKKGNFGLPPLRMYTSDMSHYSIKKGALYLGLGTDNIVTVTSDDRGRMIPSELERCIKADLEKGFVPLYVVATSGTTVLGSFDDLTAISQVCKTYNLWLHSDACWGGGTLLSKKHKHLMEGSHLCNSIAWNFHKFSGTPVQMSAFLINDPSQRLMDEANSTRAEYLFQPDKYYDASYDVG</sequence>
<dbReference type="InterPro" id="IPR015421">
    <property type="entry name" value="PyrdxlP-dep_Trfase_major"/>
</dbReference>
<dbReference type="GO" id="GO:0016831">
    <property type="term" value="F:carboxy-lyase activity"/>
    <property type="evidence" value="ECO:0007669"/>
    <property type="project" value="UniProtKB-KW"/>
</dbReference>
<dbReference type="Gene3D" id="3.40.640.10">
    <property type="entry name" value="Type I PLP-dependent aspartate aminotransferase-like (Major domain)"/>
    <property type="match status" value="1"/>
</dbReference>
<comment type="cofactor">
    <cofactor evidence="1 6 7">
        <name>pyridoxal 5'-phosphate</name>
        <dbReference type="ChEBI" id="CHEBI:597326"/>
    </cofactor>
</comment>
<dbReference type="Proteomes" id="UP000271974">
    <property type="component" value="Unassembled WGS sequence"/>
</dbReference>
<dbReference type="InterPro" id="IPR002129">
    <property type="entry name" value="PyrdxlP-dep_de-COase"/>
</dbReference>
<comment type="caution">
    <text evidence="8">The sequence shown here is derived from an EMBL/GenBank/DDBJ whole genome shotgun (WGS) entry which is preliminary data.</text>
</comment>
<gene>
    <name evidence="8" type="ORF">EGW08_014515</name>
</gene>
<keyword evidence="3" id="KW-0210">Decarboxylase</keyword>
<dbReference type="GO" id="GO:0005737">
    <property type="term" value="C:cytoplasm"/>
    <property type="evidence" value="ECO:0007669"/>
    <property type="project" value="TreeGrafter"/>
</dbReference>
<dbReference type="STRING" id="188477.A0A3S0ZFL4"/>
<dbReference type="SUPFAM" id="SSF53383">
    <property type="entry name" value="PLP-dependent transferases"/>
    <property type="match status" value="1"/>
</dbReference>
<evidence type="ECO:0000256" key="1">
    <source>
        <dbReference type="ARBA" id="ARBA00001933"/>
    </source>
</evidence>
<evidence type="ECO:0000256" key="2">
    <source>
        <dbReference type="ARBA" id="ARBA00009533"/>
    </source>
</evidence>